<gene>
    <name evidence="7" type="ORF">VRU48_00685</name>
</gene>
<dbReference type="PANTHER" id="PTHR10057:SF0">
    <property type="entry name" value="TRANSLOCATOR PROTEIN"/>
    <property type="match status" value="1"/>
</dbReference>
<feature type="transmembrane region" description="Helical" evidence="6">
    <location>
        <begin position="52"/>
        <end position="72"/>
    </location>
</feature>
<dbReference type="PANTHER" id="PTHR10057">
    <property type="entry name" value="PERIPHERAL-TYPE BENZODIAZEPINE RECEPTOR"/>
    <property type="match status" value="1"/>
</dbReference>
<keyword evidence="4 6" id="KW-1133">Transmembrane helix</keyword>
<keyword evidence="5 6" id="KW-0472">Membrane</keyword>
<keyword evidence="3 6" id="KW-0812">Transmembrane</keyword>
<accession>A0ABU7I2R6</accession>
<dbReference type="InterPro" id="IPR038330">
    <property type="entry name" value="TspO/MBR-related_sf"/>
</dbReference>
<dbReference type="PIRSF" id="PIRSF005859">
    <property type="entry name" value="PBR"/>
    <property type="match status" value="1"/>
</dbReference>
<comment type="subcellular location">
    <subcellularLocation>
        <location evidence="1">Membrane</location>
        <topology evidence="1">Multi-pass membrane protein</topology>
    </subcellularLocation>
</comment>
<proteinExistence type="inferred from homology"/>
<dbReference type="Pfam" id="PF03073">
    <property type="entry name" value="TspO_MBR"/>
    <property type="match status" value="1"/>
</dbReference>
<evidence type="ECO:0000256" key="4">
    <source>
        <dbReference type="ARBA" id="ARBA00022989"/>
    </source>
</evidence>
<evidence type="ECO:0000256" key="2">
    <source>
        <dbReference type="ARBA" id="ARBA00007524"/>
    </source>
</evidence>
<feature type="transmembrane region" description="Helical" evidence="6">
    <location>
        <begin position="84"/>
        <end position="103"/>
    </location>
</feature>
<dbReference type="Proteomes" id="UP001336835">
    <property type="component" value="Unassembled WGS sequence"/>
</dbReference>
<evidence type="ECO:0000256" key="5">
    <source>
        <dbReference type="ARBA" id="ARBA00023136"/>
    </source>
</evidence>
<evidence type="ECO:0000256" key="3">
    <source>
        <dbReference type="ARBA" id="ARBA00022692"/>
    </source>
</evidence>
<feature type="transmembrane region" description="Helical" evidence="6">
    <location>
        <begin position="109"/>
        <end position="131"/>
    </location>
</feature>
<sequence>MPKKTSKFQFVPFLICLFIPLFVGFLGSMLTLDSVKTWYLTINKPAFNPPNAVFGPVWSLLYILMGISSYLVWKKRKTTMGYSWAVGIYILQLLLNLMWSYLFFYQHQIGFALIEIGLLLLTIIINAFIFYRIDKTAGWLFVPYILWVSFASYLTYSISLLN</sequence>
<comment type="similarity">
    <text evidence="2">Belongs to the TspO/BZRP family.</text>
</comment>
<keyword evidence="8" id="KW-1185">Reference proteome</keyword>
<comment type="caution">
    <text evidence="7">The sequence shown here is derived from an EMBL/GenBank/DDBJ whole genome shotgun (WGS) entry which is preliminary data.</text>
</comment>
<dbReference type="InterPro" id="IPR004307">
    <property type="entry name" value="TspO_MBR"/>
</dbReference>
<dbReference type="Gene3D" id="1.20.1260.100">
    <property type="entry name" value="TspO/MBR protein"/>
    <property type="match status" value="1"/>
</dbReference>
<name>A0ABU7I2R6_9SPHI</name>
<organism evidence="7 8">
    <name type="scientific">Pedobacter albus</name>
    <dbReference type="NCBI Taxonomy" id="3113905"/>
    <lineage>
        <taxon>Bacteria</taxon>
        <taxon>Pseudomonadati</taxon>
        <taxon>Bacteroidota</taxon>
        <taxon>Sphingobacteriia</taxon>
        <taxon>Sphingobacteriales</taxon>
        <taxon>Sphingobacteriaceae</taxon>
        <taxon>Pedobacter</taxon>
    </lineage>
</organism>
<feature type="transmembrane region" description="Helical" evidence="6">
    <location>
        <begin position="12"/>
        <end position="32"/>
    </location>
</feature>
<evidence type="ECO:0000256" key="6">
    <source>
        <dbReference type="SAM" id="Phobius"/>
    </source>
</evidence>
<dbReference type="CDD" id="cd15904">
    <property type="entry name" value="TSPO_MBR"/>
    <property type="match status" value="1"/>
</dbReference>
<feature type="transmembrane region" description="Helical" evidence="6">
    <location>
        <begin position="138"/>
        <end position="156"/>
    </location>
</feature>
<evidence type="ECO:0000313" key="7">
    <source>
        <dbReference type="EMBL" id="MEE1943601.1"/>
    </source>
</evidence>
<dbReference type="EMBL" id="JAZDQT010000001">
    <property type="protein sequence ID" value="MEE1943601.1"/>
    <property type="molecule type" value="Genomic_DNA"/>
</dbReference>
<protein>
    <submittedName>
        <fullName evidence="7">TspO/MBR family protein</fullName>
    </submittedName>
</protein>
<evidence type="ECO:0000313" key="8">
    <source>
        <dbReference type="Proteomes" id="UP001336835"/>
    </source>
</evidence>
<evidence type="ECO:0000256" key="1">
    <source>
        <dbReference type="ARBA" id="ARBA00004141"/>
    </source>
</evidence>
<reference evidence="7 8" key="1">
    <citation type="submission" date="2024-01" db="EMBL/GenBank/DDBJ databases">
        <title>Pedobacter sp. nov., isolated from fresh soil.</title>
        <authorList>
            <person name="Le N.T.T."/>
        </authorList>
    </citation>
    <scope>NUCLEOTIDE SEQUENCE [LARGE SCALE GENOMIC DNA]</scope>
    <source>
        <strain evidence="7 8">KR3-3</strain>
    </source>
</reference>
<dbReference type="RefSeq" id="WP_330106010.1">
    <property type="nucleotide sequence ID" value="NZ_JAZDQT010000001.1"/>
</dbReference>